<sequence length="377" mass="42107">MARPTIQKLAAVPETMRESIKRTKASYRQLGNCGLRVSNPILGGLSLGSSRWFPWVVDEDKALGLLKAAYDRGINTWDTANVYSNGESERIIGKALKKFGIPRQKVTIMTKCYRVVCDPEDFDPGASVTMHHDIADQSKDYVNQWGLSRAAIFNAVEASLRRLDVDYIDLFQVHRYDPTVAPEETMSALHDLVRARVVRYIGASSMWAHQFAALQHAAERNGWTKFVSMQNHYNLLYREEEREMNRYCRTTGVGLIPWAPLAHGRLARHPQRASSEAAASTRASLSPHGTLYGEDDDGGRGSAGILDRVARVADERGWPMSHVSLAWLARRVAAPIVGFSSVERMDEALGAVGKELTPEEERFVEELYVPRAVLGHS</sequence>
<organism evidence="1 2">
    <name type="scientific">Trichothecium roseum</name>
    <dbReference type="NCBI Taxonomy" id="47278"/>
    <lineage>
        <taxon>Eukaryota</taxon>
        <taxon>Fungi</taxon>
        <taxon>Dikarya</taxon>
        <taxon>Ascomycota</taxon>
        <taxon>Pezizomycotina</taxon>
        <taxon>Sordariomycetes</taxon>
        <taxon>Hypocreomycetidae</taxon>
        <taxon>Hypocreales</taxon>
        <taxon>Hypocreales incertae sedis</taxon>
        <taxon>Trichothecium</taxon>
    </lineage>
</organism>
<comment type="caution">
    <text evidence="1">The sequence shown here is derived from an EMBL/GenBank/DDBJ whole genome shotgun (WGS) entry which is preliminary data.</text>
</comment>
<keyword evidence="2" id="KW-1185">Reference proteome</keyword>
<proteinExistence type="predicted"/>
<reference evidence="1" key="1">
    <citation type="submission" date="2022-10" db="EMBL/GenBank/DDBJ databases">
        <title>Complete Genome of Trichothecium roseum strain YXFP-22015, a Plant Pathogen Isolated from Citrus.</title>
        <authorList>
            <person name="Wang Y."/>
            <person name="Zhu L."/>
        </authorList>
    </citation>
    <scope>NUCLEOTIDE SEQUENCE</scope>
    <source>
        <strain evidence="1">YXFP-22015</strain>
    </source>
</reference>
<protein>
    <submittedName>
        <fullName evidence="1">Uncharacterized protein</fullName>
    </submittedName>
</protein>
<name>A0ACC0VAN9_9HYPO</name>
<evidence type="ECO:0000313" key="2">
    <source>
        <dbReference type="Proteomes" id="UP001163324"/>
    </source>
</evidence>
<gene>
    <name evidence="1" type="ORF">N3K66_000010</name>
</gene>
<accession>A0ACC0VAN9</accession>
<evidence type="ECO:0000313" key="1">
    <source>
        <dbReference type="EMBL" id="KAI9903481.1"/>
    </source>
</evidence>
<dbReference type="Proteomes" id="UP001163324">
    <property type="component" value="Chromosome 1"/>
</dbReference>
<dbReference type="EMBL" id="CM047940">
    <property type="protein sequence ID" value="KAI9903481.1"/>
    <property type="molecule type" value="Genomic_DNA"/>
</dbReference>